<keyword evidence="3 6" id="KW-0378">Hydrolase</keyword>
<reference evidence="9" key="1">
    <citation type="journal article" date="2013" name="Genome Biol.">
        <title>Draft genome of the mountain pine beetle, Dendroctonus ponderosae Hopkins, a major forest pest.</title>
        <authorList>
            <person name="Keeling C.I."/>
            <person name="Yuen M.M."/>
            <person name="Liao N.Y."/>
            <person name="Docking T.R."/>
            <person name="Chan S.K."/>
            <person name="Taylor G.A."/>
            <person name="Palmquist D.L."/>
            <person name="Jackman S.D."/>
            <person name="Nguyen A."/>
            <person name="Li M."/>
            <person name="Henderson H."/>
            <person name="Janes J.K."/>
            <person name="Zhao Y."/>
            <person name="Pandoh P."/>
            <person name="Moore R."/>
            <person name="Sperling F.A."/>
            <person name="Huber D.P."/>
            <person name="Birol I."/>
            <person name="Jones S.J."/>
            <person name="Bohlmann J."/>
        </authorList>
    </citation>
    <scope>NUCLEOTIDE SEQUENCE</scope>
</reference>
<comment type="similarity">
    <text evidence="1 6">Belongs to the type-B carboxylesterase/lipase family.</text>
</comment>
<dbReference type="EnsemblMetazoa" id="XM_019908907.1">
    <property type="protein sequence ID" value="XP_019764466.1"/>
    <property type="gene ID" value="LOC109540496"/>
</dbReference>
<reference evidence="8" key="2">
    <citation type="submission" date="2024-08" db="UniProtKB">
        <authorList>
            <consortium name="EnsemblMetazoa"/>
        </authorList>
    </citation>
    <scope>IDENTIFICATION</scope>
</reference>
<dbReference type="InterPro" id="IPR002018">
    <property type="entry name" value="CarbesteraseB"/>
</dbReference>
<dbReference type="SUPFAM" id="SSF53474">
    <property type="entry name" value="alpha/beta-Hydrolases"/>
    <property type="match status" value="1"/>
</dbReference>
<dbReference type="EC" id="3.1.1.-" evidence="6"/>
<feature type="chain" id="PRO_5043108806" description="Carboxylic ester hydrolase" evidence="6">
    <location>
        <begin position="21"/>
        <end position="584"/>
    </location>
</feature>
<evidence type="ECO:0000256" key="3">
    <source>
        <dbReference type="ARBA" id="ARBA00022801"/>
    </source>
</evidence>
<dbReference type="GO" id="GO:0052689">
    <property type="term" value="F:carboxylic ester hydrolase activity"/>
    <property type="evidence" value="ECO:0007669"/>
    <property type="project" value="UniProtKB-KW"/>
</dbReference>
<dbReference type="Gene3D" id="3.40.50.1820">
    <property type="entry name" value="alpha/beta hydrolase"/>
    <property type="match status" value="1"/>
</dbReference>
<evidence type="ECO:0000256" key="1">
    <source>
        <dbReference type="ARBA" id="ARBA00005964"/>
    </source>
</evidence>
<keyword evidence="6" id="KW-0732">Signal</keyword>
<feature type="signal peptide" evidence="6">
    <location>
        <begin position="1"/>
        <end position="20"/>
    </location>
</feature>
<keyword evidence="5" id="KW-0325">Glycoprotein</keyword>
<keyword evidence="9" id="KW-1185">Reference proteome</keyword>
<sequence>MNSPSLSVLLVVLIFHGIQTLETIPNGPIVELPQGKVQGSYKKSYRNKTFSAFEGIPYAKPPVEDLRFRESIPASNWSGILNATNHYECLHYMPFAFVRGIRGTEDCLYVYVYVPGDKVDPNALLDVIVHIHGGAFMLGAPKYMAGPEFLMDRDVVVVSFNYRLGILGFLSTEDDVVPGNNGLKDQSLALDWISSNIKYFGGNPASITLTGLSAGAASVHFHYFSPLSKGLFHRGFSQSGTALLCWALAENPLEKARAVAKNISCPTLSTEKMVECFRSSDARKLINGIRTLFVYQDIVPIAPFGPVIENISTNAFLSQHPYKLLQEGNVYDVPWIASNTKDEGLFPVGFIAASKTYKEIEDKWYDIMQYGLELQYTVEPHLQKDVLRRIKKYYFKNDPISADNMESFVNLVTDRMFSIDTEKAIRMQAHAAKSDIYYYIFAYNLEMPHFPPGMPKGAAHGDDARLLFKMFMTPSVLKKKDEEMMNFFIDFLVGFAKSGVPSMNKVEWLPVKPEDSNINLLQINGPENIIMKSVTELGPNSFWSSLPINEIENAASKCNGFIPTYTFMAFMLSITFFCSELFTV</sequence>
<dbReference type="PANTHER" id="PTHR43142">
    <property type="entry name" value="CARBOXYLIC ESTER HYDROLASE"/>
    <property type="match status" value="1"/>
</dbReference>
<evidence type="ECO:0000313" key="8">
    <source>
        <dbReference type="EnsemblMetazoa" id="XP_019764466.1"/>
    </source>
</evidence>
<keyword evidence="4" id="KW-1015">Disulfide bond</keyword>
<evidence type="ECO:0000256" key="4">
    <source>
        <dbReference type="ARBA" id="ARBA00023157"/>
    </source>
</evidence>
<name>A0AAR5PUH9_DENPD</name>
<dbReference type="Proteomes" id="UP000019118">
    <property type="component" value="Unassembled WGS sequence"/>
</dbReference>
<evidence type="ECO:0000256" key="2">
    <source>
        <dbReference type="ARBA" id="ARBA00022487"/>
    </source>
</evidence>
<organism evidence="8 9">
    <name type="scientific">Dendroctonus ponderosae</name>
    <name type="common">Mountain pine beetle</name>
    <dbReference type="NCBI Taxonomy" id="77166"/>
    <lineage>
        <taxon>Eukaryota</taxon>
        <taxon>Metazoa</taxon>
        <taxon>Ecdysozoa</taxon>
        <taxon>Arthropoda</taxon>
        <taxon>Hexapoda</taxon>
        <taxon>Insecta</taxon>
        <taxon>Pterygota</taxon>
        <taxon>Neoptera</taxon>
        <taxon>Endopterygota</taxon>
        <taxon>Coleoptera</taxon>
        <taxon>Polyphaga</taxon>
        <taxon>Cucujiformia</taxon>
        <taxon>Curculionidae</taxon>
        <taxon>Scolytinae</taxon>
        <taxon>Dendroctonus</taxon>
    </lineage>
</organism>
<dbReference type="KEGG" id="dpa:109540496"/>
<protein>
    <recommendedName>
        <fullName evidence="6">Carboxylic ester hydrolase</fullName>
        <ecNumber evidence="6">3.1.1.-</ecNumber>
    </recommendedName>
</protein>
<dbReference type="Pfam" id="PF00135">
    <property type="entry name" value="COesterase"/>
    <property type="match status" value="1"/>
</dbReference>
<evidence type="ECO:0000256" key="5">
    <source>
        <dbReference type="ARBA" id="ARBA00023180"/>
    </source>
</evidence>
<evidence type="ECO:0000256" key="6">
    <source>
        <dbReference type="RuleBase" id="RU361235"/>
    </source>
</evidence>
<evidence type="ECO:0000313" key="9">
    <source>
        <dbReference type="Proteomes" id="UP000019118"/>
    </source>
</evidence>
<dbReference type="PANTHER" id="PTHR43142:SF1">
    <property type="entry name" value="CARBOXYLIC ESTER HYDROLASE"/>
    <property type="match status" value="1"/>
</dbReference>
<evidence type="ECO:0000259" key="7">
    <source>
        <dbReference type="Pfam" id="PF00135"/>
    </source>
</evidence>
<dbReference type="PROSITE" id="PS00122">
    <property type="entry name" value="CARBOXYLESTERASE_B_1"/>
    <property type="match status" value="1"/>
</dbReference>
<keyword evidence="2" id="KW-0719">Serine esterase</keyword>
<proteinExistence type="inferred from homology"/>
<dbReference type="InterPro" id="IPR029058">
    <property type="entry name" value="AB_hydrolase_fold"/>
</dbReference>
<dbReference type="AlphaFoldDB" id="A0AAR5PUH9"/>
<accession>A0AAR5PUH9</accession>
<feature type="domain" description="Carboxylesterase type B" evidence="7">
    <location>
        <begin position="28"/>
        <end position="526"/>
    </location>
</feature>
<dbReference type="InterPro" id="IPR019826">
    <property type="entry name" value="Carboxylesterase_B_AS"/>
</dbReference>
<dbReference type="GeneID" id="109540496"/>